<evidence type="ECO:0000313" key="3">
    <source>
        <dbReference type="Proteomes" id="UP001219584"/>
    </source>
</evidence>
<proteinExistence type="predicted"/>
<dbReference type="RefSeq" id="WP_278318637.1">
    <property type="nucleotide sequence ID" value="NZ_CP121464.1"/>
</dbReference>
<organism evidence="2 3">
    <name type="scientific">Janthinobacterium rivuli</name>
    <dbReference type="NCBI Taxonomy" id="2751478"/>
    <lineage>
        <taxon>Bacteria</taxon>
        <taxon>Pseudomonadati</taxon>
        <taxon>Pseudomonadota</taxon>
        <taxon>Betaproteobacteria</taxon>
        <taxon>Burkholderiales</taxon>
        <taxon>Oxalobacteraceae</taxon>
        <taxon>Janthinobacterium</taxon>
    </lineage>
</organism>
<keyword evidence="3" id="KW-1185">Reference proteome</keyword>
<protein>
    <submittedName>
        <fullName evidence="2">Uncharacterized protein</fullName>
    </submittedName>
</protein>
<evidence type="ECO:0000313" key="2">
    <source>
        <dbReference type="EMBL" id="WFR82051.1"/>
    </source>
</evidence>
<name>A0ABY8IAT6_9BURK</name>
<reference evidence="2 3" key="1">
    <citation type="submission" date="2023-04" db="EMBL/GenBank/DDBJ databases">
        <title>Nanopore sequencing of Janthinobacterium from water.</title>
        <authorList>
            <person name="Ciuchcinski K."/>
            <person name="Rokowska A."/>
            <person name="Dziewit L."/>
        </authorList>
    </citation>
    <scope>NUCLEOTIDE SEQUENCE [LARGE SCALE GENOMIC DNA]</scope>
    <source>
        <strain evidence="2 3">DEMB2</strain>
    </source>
</reference>
<sequence length="209" mass="23581">MADYYHMEHILKKTNAWPHGNVKGKWSAAFPRIVGPDSKHKRPSELVPEDLAKVTLSGVDTIWQTDATTYQFIEAKFSESIYSLHARLKRNTGNGTIPKAPASLNDRQLMLWTLLGEPKKGTQMSKEWITNSVKDKTMQNPANLKNRWVYLMLGTPAASNPFVTKPTRKVETGRKLALTSQPKKNRAEKDEKPKTSPSPRAKAEKRKGT</sequence>
<dbReference type="Proteomes" id="UP001219584">
    <property type="component" value="Chromosome"/>
</dbReference>
<gene>
    <name evidence="2" type="ORF">P9875_13175</name>
</gene>
<evidence type="ECO:0000256" key="1">
    <source>
        <dbReference type="SAM" id="MobiDB-lite"/>
    </source>
</evidence>
<feature type="compositionally biased region" description="Basic and acidic residues" evidence="1">
    <location>
        <begin position="185"/>
        <end position="194"/>
    </location>
</feature>
<feature type="region of interest" description="Disordered" evidence="1">
    <location>
        <begin position="160"/>
        <end position="209"/>
    </location>
</feature>
<dbReference type="EMBL" id="CP121464">
    <property type="protein sequence ID" value="WFR82051.1"/>
    <property type="molecule type" value="Genomic_DNA"/>
</dbReference>
<accession>A0ABY8IAT6</accession>